<comment type="caution">
    <text evidence="2">The sequence shown here is derived from an EMBL/GenBank/DDBJ whole genome shotgun (WGS) entry which is preliminary data.</text>
</comment>
<dbReference type="Pfam" id="PF14750">
    <property type="entry name" value="INTS2"/>
    <property type="match status" value="3"/>
</dbReference>
<feature type="compositionally biased region" description="Basic and acidic residues" evidence="1">
    <location>
        <begin position="372"/>
        <end position="384"/>
    </location>
</feature>
<proteinExistence type="predicted"/>
<feature type="region of interest" description="Disordered" evidence="1">
    <location>
        <begin position="1021"/>
        <end position="1044"/>
    </location>
</feature>
<feature type="region of interest" description="Disordered" evidence="1">
    <location>
        <begin position="361"/>
        <end position="394"/>
    </location>
</feature>
<dbReference type="EMBL" id="JBHFFA010000004">
    <property type="protein sequence ID" value="KAL2630415.1"/>
    <property type="molecule type" value="Genomic_DNA"/>
</dbReference>
<evidence type="ECO:0000313" key="2">
    <source>
        <dbReference type="EMBL" id="KAL2630415.1"/>
    </source>
</evidence>
<protein>
    <submittedName>
        <fullName evidence="2">Uncharacterized protein</fullName>
    </submittedName>
</protein>
<accession>A0ABD1YIT7</accession>
<feature type="compositionally biased region" description="Polar residues" evidence="1">
    <location>
        <begin position="1320"/>
        <end position="1330"/>
    </location>
</feature>
<sequence>MANHVLQFLQYGAPAKPIAELRTECTAPFLPSLTLAAADSPALIPTLLPSLRSHMQVPRALAYANLDYVEIAHLVLEEEAAANAKKTGSFPSTEEDVEEDEKKKAWKWDADELEDEDADECHSFEVVDEKERVKIVILSLRKRAQQFTCKGVPQLLEKDDGSLWSNEAYLSEILCLLPIAVSRCPALLTPEQLVQGLLLASNCCALLVTTFANNPAEAERGALALANVLGRHRDGSDNLPGSPHASESTTLAAKPGSVPVIAPLSRQHSGVHCQDQSAASSSPYSQTVIQTLSSFYRVSPSFAGICRDALVRTCTLPEMALQITLDFFQDELQFLSKLIFSKQKSPQWILSVFESNQKHGDSHTAAALHPSHGREKDAGTDHKSSTASLPTGKGVAQRVRDSLLADARLTWKKQGLGGRLHAHLRLYCVLVRRCDLPPAHDEVEFWLGVLGETREFTSFNLGANGEGDHPCNKKFVSERTLELGISFICLIPGLSGSSTKAMLHKAVENLLRAAMGNAPYSDCTQEIELAVWVAVQLLQRRFADIAVFVREALGVQVAVHNASMRDLADAAVAAGIVSDPYTAASAAAAIRPKGPLSFPMKRPFYGWKCLEQLLLSTTFARCAIDISESVMHYMSKAVEPIHATFPPIIQGYTELSVSTPRARASLQRFRMRPLSRDSLVHALAPGVAVLRDRKFVANLAQSGRLLRTKGQGCEVPVKAKEIGDYLATTALVTYYILCRESISRSMGIDGGSNQGGSSAEFDTSEDGGWWLDLLYGLPLRELLMYMETNWPAYENLFPQWLGVASVVFPERFTAQGLLQDIEKTSTAVETHVNSVPCTEDLQWMGPIDIPSLNSNDASPNATESVMDTERSEGDISRMDVDGQKCERVLSGYPLDSGARGVQGRDVSEKRISCEVIVGAMKAAKANPLPALRILRALSRRMHPGIIGESTEQLERFVGIGVEWPLEVSMMKELVPQLLDTSCPRCLQDHFCIWWRSLPSSALERLVPVLLDLLGVPSMSKQGDRPRYSYGKLSAKKPEPTSMRLSTSGLVEEPLKLIACNPKVFRSPLLEIVLDLLLEILVANRRICQVAASDGCRDGLKREEVAAAVIAQDSAVCQILLEGCLPNAELGDADLTGPLLEARSLVLASICSLIHRSPLLLKLLHFQGYDQRLIPVMLEGVPAMVQCLDFVGELIQQCQQDRQIFAVVLTAHLTSLYPNLPQSLTAAQQVVQHVTQVRSKIASCAGFLQEVLGSVAQIATTFPSLAPQVVALLQSCVEAGGPLTRSGPPRDGKLHEAAVSAFRFLIQSKLLHGQPPPSPDLRSSSQLVPPI</sequence>
<evidence type="ECO:0000313" key="3">
    <source>
        <dbReference type="Proteomes" id="UP001605036"/>
    </source>
</evidence>
<dbReference type="Proteomes" id="UP001605036">
    <property type="component" value="Unassembled WGS sequence"/>
</dbReference>
<evidence type="ECO:0000256" key="1">
    <source>
        <dbReference type="SAM" id="MobiDB-lite"/>
    </source>
</evidence>
<dbReference type="PANTHER" id="PTHR28608">
    <property type="entry name" value="INTEGRATOR COMPLEX SUBUNIT 2"/>
    <property type="match status" value="1"/>
</dbReference>
<organism evidence="2 3">
    <name type="scientific">Riccia fluitans</name>
    <dbReference type="NCBI Taxonomy" id="41844"/>
    <lineage>
        <taxon>Eukaryota</taxon>
        <taxon>Viridiplantae</taxon>
        <taxon>Streptophyta</taxon>
        <taxon>Embryophyta</taxon>
        <taxon>Marchantiophyta</taxon>
        <taxon>Marchantiopsida</taxon>
        <taxon>Marchantiidae</taxon>
        <taxon>Marchantiales</taxon>
        <taxon>Ricciaceae</taxon>
        <taxon>Riccia</taxon>
    </lineage>
</organism>
<dbReference type="PANTHER" id="PTHR28608:SF1">
    <property type="entry name" value="INTEGRATOR COMPLEX SUBUNIT 2"/>
    <property type="match status" value="1"/>
</dbReference>
<reference evidence="2 3" key="1">
    <citation type="submission" date="2024-09" db="EMBL/GenBank/DDBJ databases">
        <title>Chromosome-scale assembly of Riccia fluitans.</title>
        <authorList>
            <person name="Paukszto L."/>
            <person name="Sawicki J."/>
            <person name="Karawczyk K."/>
            <person name="Piernik-Szablinska J."/>
            <person name="Szczecinska M."/>
            <person name="Mazdziarz M."/>
        </authorList>
    </citation>
    <scope>NUCLEOTIDE SEQUENCE [LARGE SCALE GENOMIC DNA]</scope>
    <source>
        <strain evidence="2">Rf_01</strain>
        <tissue evidence="2">Aerial parts of the thallus</tissue>
    </source>
</reference>
<name>A0ABD1YIT7_9MARC</name>
<feature type="region of interest" description="Disordered" evidence="1">
    <location>
        <begin position="1311"/>
        <end position="1330"/>
    </location>
</feature>
<keyword evidence="3" id="KW-1185">Reference proteome</keyword>
<gene>
    <name evidence="2" type="ORF">R1flu_015101</name>
</gene>
<dbReference type="InterPro" id="IPR029321">
    <property type="entry name" value="INTS2"/>
</dbReference>